<accession>A0A0F9DPJ1</accession>
<reference evidence="1" key="1">
    <citation type="journal article" date="2015" name="Nature">
        <title>Complex archaea that bridge the gap between prokaryotes and eukaryotes.</title>
        <authorList>
            <person name="Spang A."/>
            <person name="Saw J.H."/>
            <person name="Jorgensen S.L."/>
            <person name="Zaremba-Niedzwiedzka K."/>
            <person name="Martijn J."/>
            <person name="Lind A.E."/>
            <person name="van Eijk R."/>
            <person name="Schleper C."/>
            <person name="Guy L."/>
            <person name="Ettema T.J."/>
        </authorList>
    </citation>
    <scope>NUCLEOTIDE SEQUENCE</scope>
</reference>
<dbReference type="AlphaFoldDB" id="A0A0F9DPJ1"/>
<proteinExistence type="predicted"/>
<organism evidence="1">
    <name type="scientific">marine sediment metagenome</name>
    <dbReference type="NCBI Taxonomy" id="412755"/>
    <lineage>
        <taxon>unclassified sequences</taxon>
        <taxon>metagenomes</taxon>
        <taxon>ecological metagenomes</taxon>
    </lineage>
</organism>
<feature type="non-terminal residue" evidence="1">
    <location>
        <position position="1"/>
    </location>
</feature>
<gene>
    <name evidence="1" type="ORF">LCGC14_2173140</name>
</gene>
<name>A0A0F9DPJ1_9ZZZZ</name>
<sequence>AGVALMAIQELIKENDKMKERLDALEVQ</sequence>
<comment type="caution">
    <text evidence="1">The sequence shown here is derived from an EMBL/GenBank/DDBJ whole genome shotgun (WGS) entry which is preliminary data.</text>
</comment>
<dbReference type="EMBL" id="LAZR01028097">
    <property type="protein sequence ID" value="KKL63639.1"/>
    <property type="molecule type" value="Genomic_DNA"/>
</dbReference>
<protein>
    <submittedName>
        <fullName evidence="1">Uncharacterized protein</fullName>
    </submittedName>
</protein>
<evidence type="ECO:0000313" key="1">
    <source>
        <dbReference type="EMBL" id="KKL63639.1"/>
    </source>
</evidence>